<feature type="domain" description="LysM" evidence="2">
    <location>
        <begin position="50"/>
        <end position="94"/>
    </location>
</feature>
<reference evidence="3 4" key="1">
    <citation type="submission" date="2021-07" db="EMBL/GenBank/DDBJ databases">
        <title>The Aristolochia fimbriata genome: insights into angiosperm evolution, floral development and chemical biosynthesis.</title>
        <authorList>
            <person name="Jiao Y."/>
        </authorList>
    </citation>
    <scope>NUCLEOTIDE SEQUENCE [LARGE SCALE GENOMIC DNA]</scope>
    <source>
        <strain evidence="3">IBCAS-2021</strain>
        <tissue evidence="3">Leaf</tissue>
    </source>
</reference>
<keyword evidence="4" id="KW-1185">Reference proteome</keyword>
<dbReference type="InterPro" id="IPR018392">
    <property type="entry name" value="LysM"/>
</dbReference>
<dbReference type="InterPro" id="IPR045030">
    <property type="entry name" value="LYSM1-4"/>
</dbReference>
<dbReference type="AlphaFoldDB" id="A0AAV7DZN1"/>
<evidence type="ECO:0000313" key="3">
    <source>
        <dbReference type="EMBL" id="KAG9441937.1"/>
    </source>
</evidence>
<dbReference type="Gene3D" id="3.10.350.10">
    <property type="entry name" value="LysM domain"/>
    <property type="match status" value="1"/>
</dbReference>
<feature type="compositionally biased region" description="Polar residues" evidence="1">
    <location>
        <begin position="189"/>
        <end position="199"/>
    </location>
</feature>
<dbReference type="Proteomes" id="UP000825729">
    <property type="component" value="Unassembled WGS sequence"/>
</dbReference>
<dbReference type="EMBL" id="JAINDJ010000007">
    <property type="protein sequence ID" value="KAG9441937.1"/>
    <property type="molecule type" value="Genomic_DNA"/>
</dbReference>
<feature type="compositionally biased region" description="Basic and acidic residues" evidence="1">
    <location>
        <begin position="232"/>
        <end position="248"/>
    </location>
</feature>
<evidence type="ECO:0000313" key="4">
    <source>
        <dbReference type="Proteomes" id="UP000825729"/>
    </source>
</evidence>
<sequence>MQPERVRRYSNPLFFSNDLVERGRERDSMMSTGFLSAAPLPPSNARLNYIEHPVSKMDTLAGVAIKYGVEVADIKRMNGLVTDLQMFALRSLQIPLPGRHPPSSAVGNGSAGMGESSNGNTETRQPHMDVFDSFQPLKLKPPQRRVSSAMSTLQGYYGLTPPKSKNQAEGTEMAVYRMGTGKHQDAETLQKTTPVSEPSPTRHRKSLSLANGFLLENGELLESLLSDVGDGELEKSNDSVRRRQKADTDVSSPTPETILKEDNSSGGLSGRAGKGLALRPKSGSRFTLPAEAETAPLNLIPFGDSASVADGFASFRKSSSTSNLQSSDNGNGSLWPTSKWSLRSDLQALSTAAITRPIFDGLPKPVTSRRNKAALD</sequence>
<protein>
    <recommendedName>
        <fullName evidence="2">LysM domain-containing protein</fullName>
    </recommendedName>
</protein>
<organism evidence="3 4">
    <name type="scientific">Aristolochia fimbriata</name>
    <name type="common">White veined hardy Dutchman's pipe vine</name>
    <dbReference type="NCBI Taxonomy" id="158543"/>
    <lineage>
        <taxon>Eukaryota</taxon>
        <taxon>Viridiplantae</taxon>
        <taxon>Streptophyta</taxon>
        <taxon>Embryophyta</taxon>
        <taxon>Tracheophyta</taxon>
        <taxon>Spermatophyta</taxon>
        <taxon>Magnoliopsida</taxon>
        <taxon>Magnoliidae</taxon>
        <taxon>Piperales</taxon>
        <taxon>Aristolochiaceae</taxon>
        <taxon>Aristolochia</taxon>
    </lineage>
</organism>
<name>A0AAV7DZN1_ARIFI</name>
<proteinExistence type="predicted"/>
<dbReference type="PROSITE" id="PS51782">
    <property type="entry name" value="LYSM"/>
    <property type="match status" value="1"/>
</dbReference>
<feature type="region of interest" description="Disordered" evidence="1">
    <location>
        <begin position="181"/>
        <end position="204"/>
    </location>
</feature>
<dbReference type="CDD" id="cd00118">
    <property type="entry name" value="LysM"/>
    <property type="match status" value="1"/>
</dbReference>
<feature type="region of interest" description="Disordered" evidence="1">
    <location>
        <begin position="98"/>
        <end position="126"/>
    </location>
</feature>
<evidence type="ECO:0000256" key="1">
    <source>
        <dbReference type="SAM" id="MobiDB-lite"/>
    </source>
</evidence>
<gene>
    <name evidence="3" type="ORF">H6P81_017791</name>
</gene>
<comment type="caution">
    <text evidence="3">The sequence shown here is derived from an EMBL/GenBank/DDBJ whole genome shotgun (WGS) entry which is preliminary data.</text>
</comment>
<evidence type="ECO:0000259" key="2">
    <source>
        <dbReference type="PROSITE" id="PS51782"/>
    </source>
</evidence>
<dbReference type="PANTHER" id="PTHR20932:SF36">
    <property type="entry name" value="OS03G0110600 PROTEIN"/>
    <property type="match status" value="1"/>
</dbReference>
<accession>A0AAV7DZN1</accession>
<dbReference type="PANTHER" id="PTHR20932">
    <property type="entry name" value="LYSM AND PUTATIVE PEPTIDOGLYCAN-BINDING DOMAIN-CONTAINING PROTEIN"/>
    <property type="match status" value="1"/>
</dbReference>
<feature type="region of interest" description="Disordered" evidence="1">
    <location>
        <begin position="230"/>
        <end position="280"/>
    </location>
</feature>
<dbReference type="InterPro" id="IPR036779">
    <property type="entry name" value="LysM_dom_sf"/>
</dbReference>